<gene>
    <name evidence="4" type="ORF">Psuf_004070</name>
</gene>
<organism evidence="4 5">
    <name type="scientific">Phytohabitans suffuscus</name>
    <dbReference type="NCBI Taxonomy" id="624315"/>
    <lineage>
        <taxon>Bacteria</taxon>
        <taxon>Bacillati</taxon>
        <taxon>Actinomycetota</taxon>
        <taxon>Actinomycetes</taxon>
        <taxon>Micromonosporales</taxon>
        <taxon>Micromonosporaceae</taxon>
    </lineage>
</organism>
<sequence>MIETVLGPIEAAGVGRVNMHQHLLSDASALCRPGVEPTPADERVTAANLGFLRWNALALADNLRLDDPELAAAELRRAAGAVDLVVEDTSVGLGPDHPALPGIARAAGVHVAVAYGFYVTPTLPGWARDLDEDAVHTHLLGALVDRVPGTGYRAALLGIMGTTGEVPAVERARLRGAAAAAAQTGACVSVRLDGGARAGTAVVAEMVAAGLPADRILLTNADEYLDAAYWHDLLDAGVTLEMCFGTELQHAGRMRNPSDPQRLDFFESFLAARPDGRWVLGGSVWMKAQLRRYGGEGYDHLTTRILPELLRRGVDPRRLEAMVTSEPLRLLDR</sequence>
<comment type="caution">
    <text evidence="3">Lacks conserved residue(s) required for the propagation of feature annotation.</text>
</comment>
<dbReference type="Gene3D" id="3.20.20.140">
    <property type="entry name" value="Metal-dependent hydrolases"/>
    <property type="match status" value="1"/>
</dbReference>
<comment type="similarity">
    <text evidence="3">Belongs to the metallo-dependent hydrolases superfamily. Phosphotriesterase family.</text>
</comment>
<keyword evidence="2" id="KW-0378">Hydrolase</keyword>
<reference evidence="4 5" key="2">
    <citation type="submission" date="2020-03" db="EMBL/GenBank/DDBJ databases">
        <authorList>
            <person name="Ichikawa N."/>
            <person name="Kimura A."/>
            <person name="Kitahashi Y."/>
            <person name="Uohara A."/>
        </authorList>
    </citation>
    <scope>NUCLEOTIDE SEQUENCE [LARGE SCALE GENOMIC DNA]</scope>
    <source>
        <strain evidence="4 5">NBRC 105367</strain>
    </source>
</reference>
<accession>A0A6F8YAD8</accession>
<dbReference type="PROSITE" id="PS51347">
    <property type="entry name" value="PHOSPHOTRIESTERASE_2"/>
    <property type="match status" value="1"/>
</dbReference>
<evidence type="ECO:0000313" key="5">
    <source>
        <dbReference type="Proteomes" id="UP000503011"/>
    </source>
</evidence>
<dbReference type="PANTHER" id="PTHR10819">
    <property type="entry name" value="PHOSPHOTRIESTERASE-RELATED"/>
    <property type="match status" value="1"/>
</dbReference>
<dbReference type="Pfam" id="PF02126">
    <property type="entry name" value="PTE"/>
    <property type="match status" value="1"/>
</dbReference>
<dbReference type="RefSeq" id="WP_173153193.1">
    <property type="nucleotide sequence ID" value="NZ_AP022871.1"/>
</dbReference>
<dbReference type="Proteomes" id="UP000503011">
    <property type="component" value="Chromosome"/>
</dbReference>
<evidence type="ECO:0008006" key="6">
    <source>
        <dbReference type="Google" id="ProtNLM"/>
    </source>
</evidence>
<evidence type="ECO:0000256" key="1">
    <source>
        <dbReference type="ARBA" id="ARBA00022723"/>
    </source>
</evidence>
<dbReference type="GO" id="GO:0016787">
    <property type="term" value="F:hydrolase activity"/>
    <property type="evidence" value="ECO:0007669"/>
    <property type="project" value="UniProtKB-KW"/>
</dbReference>
<keyword evidence="5" id="KW-1185">Reference proteome</keyword>
<name>A0A6F8YAD8_9ACTN</name>
<dbReference type="InterPro" id="IPR001559">
    <property type="entry name" value="Phosphotriesterase"/>
</dbReference>
<dbReference type="SUPFAM" id="SSF51556">
    <property type="entry name" value="Metallo-dependent hydrolases"/>
    <property type="match status" value="1"/>
</dbReference>
<dbReference type="EMBL" id="AP022871">
    <property type="protein sequence ID" value="BCB83094.1"/>
    <property type="molecule type" value="Genomic_DNA"/>
</dbReference>
<evidence type="ECO:0000313" key="4">
    <source>
        <dbReference type="EMBL" id="BCB83094.1"/>
    </source>
</evidence>
<evidence type="ECO:0000256" key="3">
    <source>
        <dbReference type="PROSITE-ProRule" id="PRU00679"/>
    </source>
</evidence>
<dbReference type="AlphaFoldDB" id="A0A6F8YAD8"/>
<dbReference type="InterPro" id="IPR032466">
    <property type="entry name" value="Metal_Hydrolase"/>
</dbReference>
<dbReference type="PANTHER" id="PTHR10819:SF3">
    <property type="entry name" value="PHOSPHOTRIESTERASE-RELATED PROTEIN"/>
    <property type="match status" value="1"/>
</dbReference>
<reference evidence="4 5" key="1">
    <citation type="submission" date="2020-03" db="EMBL/GenBank/DDBJ databases">
        <title>Whole genome shotgun sequence of Phytohabitans suffuscus NBRC 105367.</title>
        <authorList>
            <person name="Komaki H."/>
            <person name="Tamura T."/>
        </authorList>
    </citation>
    <scope>NUCLEOTIDE SEQUENCE [LARGE SCALE GENOMIC DNA]</scope>
    <source>
        <strain evidence="4 5">NBRC 105367</strain>
    </source>
</reference>
<dbReference type="KEGG" id="psuu:Psuf_004070"/>
<proteinExistence type="inferred from homology"/>
<dbReference type="GO" id="GO:0008270">
    <property type="term" value="F:zinc ion binding"/>
    <property type="evidence" value="ECO:0007669"/>
    <property type="project" value="InterPro"/>
</dbReference>
<evidence type="ECO:0000256" key="2">
    <source>
        <dbReference type="ARBA" id="ARBA00022801"/>
    </source>
</evidence>
<keyword evidence="1" id="KW-0479">Metal-binding</keyword>
<protein>
    <recommendedName>
        <fullName evidence="6">Aryldialkylphosphatase</fullName>
    </recommendedName>
</protein>